<keyword evidence="8" id="KW-1185">Reference proteome</keyword>
<dbReference type="Pfam" id="PF00067">
    <property type="entry name" value="p450"/>
    <property type="match status" value="1"/>
</dbReference>
<proteinExistence type="inferred from homology"/>
<evidence type="ECO:0000256" key="6">
    <source>
        <dbReference type="ARBA" id="ARBA00023033"/>
    </source>
</evidence>
<keyword evidence="2" id="KW-0349">Heme</keyword>
<evidence type="ECO:0000256" key="5">
    <source>
        <dbReference type="ARBA" id="ARBA00023004"/>
    </source>
</evidence>
<dbReference type="OrthoDB" id="3599725at2"/>
<evidence type="ECO:0000256" key="4">
    <source>
        <dbReference type="ARBA" id="ARBA00023002"/>
    </source>
</evidence>
<evidence type="ECO:0000313" key="7">
    <source>
        <dbReference type="EMBL" id="ORB45435.1"/>
    </source>
</evidence>
<dbReference type="Proteomes" id="UP000192513">
    <property type="component" value="Unassembled WGS sequence"/>
</dbReference>
<dbReference type="EMBL" id="MVIE01000004">
    <property type="protein sequence ID" value="ORB45435.1"/>
    <property type="molecule type" value="Genomic_DNA"/>
</dbReference>
<keyword evidence="3" id="KW-0479">Metal-binding</keyword>
<reference evidence="7 8" key="1">
    <citation type="submission" date="2017-02" db="EMBL/GenBank/DDBJ databases">
        <title>The new phylogeny of genus Mycobacterium.</title>
        <authorList>
            <person name="Tortoli E."/>
            <person name="Trovato A."/>
            <person name="Cirillo D.M."/>
        </authorList>
    </citation>
    <scope>NUCLEOTIDE SEQUENCE [LARGE SCALE GENOMIC DNA]</scope>
    <source>
        <strain evidence="7 8">DSM 45000</strain>
    </source>
</reference>
<dbReference type="PANTHER" id="PTHR46696:SF6">
    <property type="entry name" value="P450, PUTATIVE (EUROFUNG)-RELATED"/>
    <property type="match status" value="1"/>
</dbReference>
<evidence type="ECO:0000256" key="2">
    <source>
        <dbReference type="ARBA" id="ARBA00022617"/>
    </source>
</evidence>
<accession>A0A1X0IEX1</accession>
<dbReference type="AlphaFoldDB" id="A0A1X0IEX1"/>
<dbReference type="SUPFAM" id="SSF48264">
    <property type="entry name" value="Cytochrome P450"/>
    <property type="match status" value="1"/>
</dbReference>
<dbReference type="PRINTS" id="PR00385">
    <property type="entry name" value="P450"/>
</dbReference>
<dbReference type="GO" id="GO:0005506">
    <property type="term" value="F:iron ion binding"/>
    <property type="evidence" value="ECO:0007669"/>
    <property type="project" value="InterPro"/>
</dbReference>
<protein>
    <submittedName>
        <fullName evidence="7">Cytochrome P450</fullName>
    </submittedName>
</protein>
<dbReference type="PRINTS" id="PR00359">
    <property type="entry name" value="BP450"/>
</dbReference>
<organism evidence="7 8">
    <name type="scientific">Mycobacterium paraseoulense</name>
    <dbReference type="NCBI Taxonomy" id="590652"/>
    <lineage>
        <taxon>Bacteria</taxon>
        <taxon>Bacillati</taxon>
        <taxon>Actinomycetota</taxon>
        <taxon>Actinomycetes</taxon>
        <taxon>Mycobacteriales</taxon>
        <taxon>Mycobacteriaceae</taxon>
        <taxon>Mycobacterium</taxon>
    </lineage>
</organism>
<dbReference type="GO" id="GO:0020037">
    <property type="term" value="F:heme binding"/>
    <property type="evidence" value="ECO:0007669"/>
    <property type="project" value="InterPro"/>
</dbReference>
<sequence>MTQFKDYDPRLSPITIHVKSMASPQEYFAAKAGDVRHEYLDGVHVLYRHEDIVKINRHPAVLGMGAAPKRMFATGSPLIPLEVDGEEHRKWRRVLDPMFSPKKMAELGESVRALAGELLDQFAADGFAELHDAFCVPLPSLTFLRLVGAPVSDLDFFISFKDGVLHPEGETLEEMNVNMLEAGTKLLQYFVTFLAERRQDLEGRNDVISNLIRTEVDGEPVTDDLLLRILFLFMFAGLDTVTASLSCVFAWLGQHPEERDRLVADPSLIPAATEEILRYESPVPSGLRYPCEDIDLGDGLIVKAGETIHTLWSAANVDPTFHEDPLRVDFDRGRTNHIVFASGAHRCLGSHLARLEIRIAVEELLARAPDFTTDPKELRFDNVSVRVANHLPIKFTPKTAGV</sequence>
<name>A0A1X0IEX1_9MYCO</name>
<keyword evidence="4" id="KW-0560">Oxidoreductase</keyword>
<evidence type="ECO:0000313" key="8">
    <source>
        <dbReference type="Proteomes" id="UP000192513"/>
    </source>
</evidence>
<evidence type="ECO:0000256" key="3">
    <source>
        <dbReference type="ARBA" id="ARBA00022723"/>
    </source>
</evidence>
<comment type="similarity">
    <text evidence="1">Belongs to the cytochrome P450 family.</text>
</comment>
<dbReference type="STRING" id="590652.BST39_04220"/>
<keyword evidence="5" id="KW-0408">Iron</keyword>
<comment type="caution">
    <text evidence="7">The sequence shown here is derived from an EMBL/GenBank/DDBJ whole genome shotgun (WGS) entry which is preliminary data.</text>
</comment>
<evidence type="ECO:0000256" key="1">
    <source>
        <dbReference type="ARBA" id="ARBA00010617"/>
    </source>
</evidence>
<dbReference type="InterPro" id="IPR036396">
    <property type="entry name" value="Cyt_P450_sf"/>
</dbReference>
<dbReference type="GO" id="GO:0004497">
    <property type="term" value="F:monooxygenase activity"/>
    <property type="evidence" value="ECO:0007669"/>
    <property type="project" value="UniProtKB-KW"/>
</dbReference>
<gene>
    <name evidence="7" type="ORF">BST39_04220</name>
</gene>
<dbReference type="PANTHER" id="PTHR46696">
    <property type="entry name" value="P450, PUTATIVE (EUROFUNG)-RELATED"/>
    <property type="match status" value="1"/>
</dbReference>
<dbReference type="InterPro" id="IPR002397">
    <property type="entry name" value="Cyt_P450_B"/>
</dbReference>
<dbReference type="Gene3D" id="1.10.630.10">
    <property type="entry name" value="Cytochrome P450"/>
    <property type="match status" value="1"/>
</dbReference>
<dbReference type="GO" id="GO:0016705">
    <property type="term" value="F:oxidoreductase activity, acting on paired donors, with incorporation or reduction of molecular oxygen"/>
    <property type="evidence" value="ECO:0007669"/>
    <property type="project" value="InterPro"/>
</dbReference>
<keyword evidence="6" id="KW-0503">Monooxygenase</keyword>
<dbReference type="RefSeq" id="WP_067921700.1">
    <property type="nucleotide sequence ID" value="NZ_AP022619.1"/>
</dbReference>
<dbReference type="InterPro" id="IPR001128">
    <property type="entry name" value="Cyt_P450"/>
</dbReference>